<evidence type="ECO:0000313" key="1">
    <source>
        <dbReference type="EMBL" id="CEK83785.1"/>
    </source>
</evidence>
<reference evidence="1" key="1">
    <citation type="submission" date="2014-12" db="EMBL/GenBank/DDBJ databases">
        <title>Insight into the proteome of Arion vulgaris.</title>
        <authorList>
            <person name="Aradska J."/>
            <person name="Bulat T."/>
            <person name="Smidak R."/>
            <person name="Sarate P."/>
            <person name="Gangsoo J."/>
            <person name="Sialana F."/>
            <person name="Bilban M."/>
            <person name="Lubec G."/>
        </authorList>
    </citation>
    <scope>NUCLEOTIDE SEQUENCE</scope>
    <source>
        <tissue evidence="1">Skin</tissue>
    </source>
</reference>
<dbReference type="AlphaFoldDB" id="A0A0B7AV80"/>
<organism evidence="1">
    <name type="scientific">Arion vulgaris</name>
    <dbReference type="NCBI Taxonomy" id="1028688"/>
    <lineage>
        <taxon>Eukaryota</taxon>
        <taxon>Metazoa</taxon>
        <taxon>Spiralia</taxon>
        <taxon>Lophotrochozoa</taxon>
        <taxon>Mollusca</taxon>
        <taxon>Gastropoda</taxon>
        <taxon>Heterobranchia</taxon>
        <taxon>Euthyneura</taxon>
        <taxon>Panpulmonata</taxon>
        <taxon>Eupulmonata</taxon>
        <taxon>Stylommatophora</taxon>
        <taxon>Helicina</taxon>
        <taxon>Arionoidea</taxon>
        <taxon>Arionidae</taxon>
        <taxon>Arion</taxon>
    </lineage>
</organism>
<accession>A0A0B7AV80</accession>
<feature type="non-terminal residue" evidence="1">
    <location>
        <position position="53"/>
    </location>
</feature>
<sequence length="53" mass="6019">MHGLEQIYHYFQISHKQNNLMVSNLDYTAALSNILNIGAHLTNDYGGDGAMWH</sequence>
<dbReference type="EMBL" id="HACG01036920">
    <property type="protein sequence ID" value="CEK83785.1"/>
    <property type="molecule type" value="Transcribed_RNA"/>
</dbReference>
<gene>
    <name evidence="1" type="primary">ORF139004</name>
</gene>
<proteinExistence type="predicted"/>
<name>A0A0B7AV80_9EUPU</name>
<protein>
    <submittedName>
        <fullName evidence="1">Uncharacterized protein</fullName>
    </submittedName>
</protein>